<reference evidence="1" key="1">
    <citation type="journal article" date="2019" name="Environ. Microbiol.">
        <title>Fungal ecological strategies reflected in gene transcription - a case study of two litter decomposers.</title>
        <authorList>
            <person name="Barbi F."/>
            <person name="Kohler A."/>
            <person name="Barry K."/>
            <person name="Baskaran P."/>
            <person name="Daum C."/>
            <person name="Fauchery L."/>
            <person name="Ihrmark K."/>
            <person name="Kuo A."/>
            <person name="LaButti K."/>
            <person name="Lipzen A."/>
            <person name="Morin E."/>
            <person name="Grigoriev I.V."/>
            <person name="Henrissat B."/>
            <person name="Lindahl B."/>
            <person name="Martin F."/>
        </authorList>
    </citation>
    <scope>NUCLEOTIDE SEQUENCE</scope>
    <source>
        <strain evidence="1">JB14</strain>
    </source>
</reference>
<proteinExistence type="predicted"/>
<dbReference type="OrthoDB" id="2246127at2759"/>
<sequence>GLDPHSDTPVEILHVILLGFVKYLWRDVIENQIKKNPERLKALIVRLSSLDIDGLGLDSKLAGATLVNHYGSLTGSDFRKVVQVAPFVLKDFVSQDCYATWVALLKLIPLIWQPEIQALELYLTTLENEIQHFLLCVGRWTICWFNKPKFHILVHLPEHIRRFGPAILFATE</sequence>
<accession>A0A6A4GCE2</accession>
<dbReference type="Proteomes" id="UP000799118">
    <property type="component" value="Unassembled WGS sequence"/>
</dbReference>
<gene>
    <name evidence="1" type="ORF">BT96DRAFT_786529</name>
</gene>
<feature type="non-terminal residue" evidence="1">
    <location>
        <position position="172"/>
    </location>
</feature>
<dbReference type="PANTHER" id="PTHR31912">
    <property type="entry name" value="IP13529P"/>
    <property type="match status" value="1"/>
</dbReference>
<name>A0A6A4GCE2_9AGAR</name>
<dbReference type="EMBL" id="ML770720">
    <property type="protein sequence ID" value="KAE9383080.1"/>
    <property type="molecule type" value="Genomic_DNA"/>
</dbReference>
<evidence type="ECO:0000313" key="1">
    <source>
        <dbReference type="EMBL" id="KAE9383080.1"/>
    </source>
</evidence>
<evidence type="ECO:0000313" key="2">
    <source>
        <dbReference type="Proteomes" id="UP000799118"/>
    </source>
</evidence>
<feature type="non-terminal residue" evidence="1">
    <location>
        <position position="1"/>
    </location>
</feature>
<organism evidence="1 2">
    <name type="scientific">Gymnopus androsaceus JB14</name>
    <dbReference type="NCBI Taxonomy" id="1447944"/>
    <lineage>
        <taxon>Eukaryota</taxon>
        <taxon>Fungi</taxon>
        <taxon>Dikarya</taxon>
        <taxon>Basidiomycota</taxon>
        <taxon>Agaricomycotina</taxon>
        <taxon>Agaricomycetes</taxon>
        <taxon>Agaricomycetidae</taxon>
        <taxon>Agaricales</taxon>
        <taxon>Marasmiineae</taxon>
        <taxon>Omphalotaceae</taxon>
        <taxon>Gymnopus</taxon>
    </lineage>
</organism>
<dbReference type="AlphaFoldDB" id="A0A6A4GCE2"/>
<protein>
    <submittedName>
        <fullName evidence="1">Uncharacterized protein</fullName>
    </submittedName>
</protein>
<dbReference type="PANTHER" id="PTHR31912:SF34">
    <property type="entry name" value="NOTOCHORD-RELATED PROTEIN"/>
    <property type="match status" value="1"/>
</dbReference>
<keyword evidence="2" id="KW-1185">Reference proteome</keyword>